<dbReference type="EMBL" id="JAODUO010001251">
    <property type="protein sequence ID" value="KAK2167955.1"/>
    <property type="molecule type" value="Genomic_DNA"/>
</dbReference>
<proteinExistence type="predicted"/>
<name>A0AAD9KC43_RIDPI</name>
<dbReference type="Proteomes" id="UP001209878">
    <property type="component" value="Unassembled WGS sequence"/>
</dbReference>
<gene>
    <name evidence="1" type="ORF">NP493_1252g00033</name>
</gene>
<sequence length="132" mass="15052">MSRSFSFWRIAGRLSKRHENETIFKENVISSHQNGQCASVFYTCHYKRTQQLTQDSLHWRIQDGRATQQSAVQEHVVPLQPAPSPSSQTTPMTITMEKVVMISLLEVPMKVDGVDEGCDYQDAEDAYNNMLS</sequence>
<evidence type="ECO:0000313" key="1">
    <source>
        <dbReference type="EMBL" id="KAK2167955.1"/>
    </source>
</evidence>
<accession>A0AAD9KC43</accession>
<dbReference type="AlphaFoldDB" id="A0AAD9KC43"/>
<reference evidence="1" key="1">
    <citation type="journal article" date="2023" name="Mol. Biol. Evol.">
        <title>Third-Generation Sequencing Reveals the Adaptive Role of the Epigenome in Three Deep-Sea Polychaetes.</title>
        <authorList>
            <person name="Perez M."/>
            <person name="Aroh O."/>
            <person name="Sun Y."/>
            <person name="Lan Y."/>
            <person name="Juniper S.K."/>
            <person name="Young C.R."/>
            <person name="Angers B."/>
            <person name="Qian P.Y."/>
        </authorList>
    </citation>
    <scope>NUCLEOTIDE SEQUENCE</scope>
    <source>
        <strain evidence="1">R07B-5</strain>
    </source>
</reference>
<protein>
    <submittedName>
        <fullName evidence="1">Uncharacterized protein</fullName>
    </submittedName>
</protein>
<keyword evidence="2" id="KW-1185">Reference proteome</keyword>
<comment type="caution">
    <text evidence="1">The sequence shown here is derived from an EMBL/GenBank/DDBJ whole genome shotgun (WGS) entry which is preliminary data.</text>
</comment>
<evidence type="ECO:0000313" key="2">
    <source>
        <dbReference type="Proteomes" id="UP001209878"/>
    </source>
</evidence>
<organism evidence="1 2">
    <name type="scientific">Ridgeia piscesae</name>
    <name type="common">Tubeworm</name>
    <dbReference type="NCBI Taxonomy" id="27915"/>
    <lineage>
        <taxon>Eukaryota</taxon>
        <taxon>Metazoa</taxon>
        <taxon>Spiralia</taxon>
        <taxon>Lophotrochozoa</taxon>
        <taxon>Annelida</taxon>
        <taxon>Polychaeta</taxon>
        <taxon>Sedentaria</taxon>
        <taxon>Canalipalpata</taxon>
        <taxon>Sabellida</taxon>
        <taxon>Siboglinidae</taxon>
        <taxon>Ridgeia</taxon>
    </lineage>
</organism>